<keyword evidence="15" id="KW-1185">Reference proteome</keyword>
<dbReference type="PANTHER" id="PTHR10584">
    <property type="entry name" value="SUGAR KINASE"/>
    <property type="match status" value="1"/>
</dbReference>
<evidence type="ECO:0000256" key="9">
    <source>
        <dbReference type="ARBA" id="ARBA00022842"/>
    </source>
</evidence>
<feature type="binding site" evidence="12">
    <location>
        <position position="291"/>
    </location>
    <ligand>
        <name>K(+)</name>
        <dbReference type="ChEBI" id="CHEBI:29103"/>
    </ligand>
</feature>
<keyword evidence="7 12" id="KW-0418">Kinase</keyword>
<dbReference type="SUPFAM" id="SSF53613">
    <property type="entry name" value="Ribokinase-like"/>
    <property type="match status" value="1"/>
</dbReference>
<evidence type="ECO:0000256" key="1">
    <source>
        <dbReference type="ARBA" id="ARBA00005380"/>
    </source>
</evidence>
<evidence type="ECO:0000256" key="2">
    <source>
        <dbReference type="ARBA" id="ARBA00012035"/>
    </source>
</evidence>
<feature type="binding site" evidence="12">
    <location>
        <position position="254"/>
    </location>
    <ligand>
        <name>K(+)</name>
        <dbReference type="ChEBI" id="CHEBI:29103"/>
    </ligand>
</feature>
<dbReference type="RefSeq" id="WP_345248188.1">
    <property type="nucleotide sequence ID" value="NZ_BAABHD010000081.1"/>
</dbReference>
<dbReference type="PANTHER" id="PTHR10584:SF166">
    <property type="entry name" value="RIBOKINASE"/>
    <property type="match status" value="1"/>
</dbReference>
<feature type="binding site" evidence="12">
    <location>
        <begin position="40"/>
        <end position="44"/>
    </location>
    <ligand>
        <name>substrate</name>
    </ligand>
</feature>
<feature type="binding site" evidence="12">
    <location>
        <position position="293"/>
    </location>
    <ligand>
        <name>K(+)</name>
        <dbReference type="ChEBI" id="CHEBI:29103"/>
    </ligand>
</feature>
<evidence type="ECO:0000256" key="10">
    <source>
        <dbReference type="ARBA" id="ARBA00022958"/>
    </source>
</evidence>
<dbReference type="EMBL" id="BAABHD010000081">
    <property type="protein sequence ID" value="GAA4466942.1"/>
    <property type="molecule type" value="Genomic_DNA"/>
</dbReference>
<evidence type="ECO:0000256" key="4">
    <source>
        <dbReference type="ARBA" id="ARBA00022679"/>
    </source>
</evidence>
<feature type="binding site" evidence="12">
    <location>
        <begin position="12"/>
        <end position="14"/>
    </location>
    <ligand>
        <name>substrate</name>
    </ligand>
</feature>
<feature type="binding site" evidence="12">
    <location>
        <position position="258"/>
    </location>
    <ligand>
        <name>substrate</name>
    </ligand>
</feature>
<sequence length="307" mass="31895">MAGQILVVGSSNTDMVVKTEKLPAPGETVLGGTFLMNPGGKGANQAVAAARLAGKGTGSPVTLVAKVGNDLFGEQAIRQFEQEGIRTDYLAIDPETPSGVALINVDTQGENTITVASGANANLQPSEADAALEATAPDTIVLLQLEIPLETVEHVIRRSYEQGLRVILNPAPARPLPFGLYPFLYLLTPNETEAGLLTHIAVTDEETAGIAARRLRELGAANVIITLGSKGVYLHTEDTSTLIPAPDVIALDTTAAGDCFNGALAVALSEGMTLPDAAAFACQAAALSVTRMGAQASMPTREELKRN</sequence>
<comment type="subunit">
    <text evidence="12">Homodimer.</text>
</comment>
<comment type="cofactor">
    <cofactor evidence="12">
        <name>Mg(2+)</name>
        <dbReference type="ChEBI" id="CHEBI:18420"/>
    </cofactor>
    <text evidence="12">Requires a divalent cation, most likely magnesium in vivo, as an electrophilic catalyst to aid phosphoryl group transfer. It is the chelate of the metal and the nucleotide that is the actual substrate.</text>
</comment>
<comment type="caution">
    <text evidence="12">Lacks conserved residue(s) required for the propagation of feature annotation.</text>
</comment>
<comment type="caution">
    <text evidence="14">The sequence shown here is derived from an EMBL/GenBank/DDBJ whole genome shotgun (WGS) entry which is preliminary data.</text>
</comment>
<keyword evidence="5 12" id="KW-0479">Metal-binding</keyword>
<evidence type="ECO:0000256" key="7">
    <source>
        <dbReference type="ARBA" id="ARBA00022777"/>
    </source>
</evidence>
<dbReference type="InterPro" id="IPR002139">
    <property type="entry name" value="Ribo/fructo_kinase"/>
</dbReference>
<feature type="binding site" evidence="12">
    <location>
        <position position="190"/>
    </location>
    <ligand>
        <name>ATP</name>
        <dbReference type="ChEBI" id="CHEBI:30616"/>
    </ligand>
</feature>
<comment type="subcellular location">
    <subcellularLocation>
        <location evidence="12">Cytoplasm</location>
    </subcellularLocation>
</comment>
<organism evidence="14 15">
    <name type="scientific">Nibrella saemangeumensis</name>
    <dbReference type="NCBI Taxonomy" id="1084526"/>
    <lineage>
        <taxon>Bacteria</taxon>
        <taxon>Pseudomonadati</taxon>
        <taxon>Bacteroidota</taxon>
        <taxon>Cytophagia</taxon>
        <taxon>Cytophagales</taxon>
        <taxon>Spirosomataceae</taxon>
        <taxon>Nibrella</taxon>
    </lineage>
</organism>
<comment type="pathway">
    <text evidence="12">Carbohydrate metabolism; D-ribose degradation; D-ribose 5-phosphate from beta-D-ribopyranose: step 2/2.</text>
</comment>
<evidence type="ECO:0000256" key="3">
    <source>
        <dbReference type="ARBA" id="ARBA00016943"/>
    </source>
</evidence>
<feature type="binding site" evidence="12">
    <location>
        <begin position="257"/>
        <end position="258"/>
    </location>
    <ligand>
        <name>ATP</name>
        <dbReference type="ChEBI" id="CHEBI:30616"/>
    </ligand>
</feature>
<dbReference type="CDD" id="cd01174">
    <property type="entry name" value="ribokinase"/>
    <property type="match status" value="1"/>
</dbReference>
<feature type="binding site" evidence="12">
    <location>
        <position position="146"/>
    </location>
    <ligand>
        <name>substrate</name>
    </ligand>
</feature>
<keyword evidence="9 12" id="KW-0460">Magnesium</keyword>
<feature type="binding site" evidence="12">
    <location>
        <position position="252"/>
    </location>
    <ligand>
        <name>K(+)</name>
        <dbReference type="ChEBI" id="CHEBI:29103"/>
    </ligand>
</feature>
<dbReference type="InterPro" id="IPR011611">
    <property type="entry name" value="PfkB_dom"/>
</dbReference>
<feature type="domain" description="Carbohydrate kinase PfkB" evidence="13">
    <location>
        <begin position="4"/>
        <end position="301"/>
    </location>
</feature>
<evidence type="ECO:0000259" key="13">
    <source>
        <dbReference type="Pfam" id="PF00294"/>
    </source>
</evidence>
<feature type="binding site" evidence="12">
    <location>
        <position position="288"/>
    </location>
    <ligand>
        <name>K(+)</name>
        <dbReference type="ChEBI" id="CHEBI:29103"/>
    </ligand>
</feature>
<comment type="function">
    <text evidence="12">Catalyzes the phosphorylation of ribose at O-5 in a reaction requiring ATP and magnesium. The resulting D-ribose-5-phosphate can then be used either for sythesis of nucleotides, histidine, and tryptophan, or as a component of the pentose phosphate pathway.</text>
</comment>
<feature type="active site" description="Proton acceptor" evidence="12">
    <location>
        <position position="258"/>
    </location>
</feature>
<evidence type="ECO:0000256" key="5">
    <source>
        <dbReference type="ARBA" id="ARBA00022723"/>
    </source>
</evidence>
<keyword evidence="6 12" id="KW-0547">Nucleotide-binding</keyword>
<dbReference type="PROSITE" id="PS00584">
    <property type="entry name" value="PFKB_KINASES_2"/>
    <property type="match status" value="1"/>
</dbReference>
<dbReference type="Gene3D" id="3.40.1190.20">
    <property type="match status" value="1"/>
</dbReference>
<comment type="similarity">
    <text evidence="1">Belongs to the carbohydrate kinase pfkB family.</text>
</comment>
<comment type="similarity">
    <text evidence="12">Belongs to the carbohydrate kinase PfkB family. Ribokinase subfamily.</text>
</comment>
<evidence type="ECO:0000256" key="12">
    <source>
        <dbReference type="HAMAP-Rule" id="MF_01987"/>
    </source>
</evidence>
<proteinExistence type="inferred from homology"/>
<evidence type="ECO:0000256" key="11">
    <source>
        <dbReference type="ARBA" id="ARBA00023277"/>
    </source>
</evidence>
<keyword evidence="10 12" id="KW-0630">Potassium</keyword>
<dbReference type="EC" id="2.7.1.15" evidence="2 12"/>
<comment type="catalytic activity">
    <reaction evidence="12">
        <text>D-ribose + ATP = D-ribose 5-phosphate + ADP + H(+)</text>
        <dbReference type="Rhea" id="RHEA:13697"/>
        <dbReference type="ChEBI" id="CHEBI:15378"/>
        <dbReference type="ChEBI" id="CHEBI:30616"/>
        <dbReference type="ChEBI" id="CHEBI:47013"/>
        <dbReference type="ChEBI" id="CHEBI:78346"/>
        <dbReference type="ChEBI" id="CHEBI:456216"/>
        <dbReference type="EC" id="2.7.1.15"/>
    </reaction>
</comment>
<dbReference type="HAMAP" id="MF_01987">
    <property type="entry name" value="Ribokinase"/>
    <property type="match status" value="1"/>
</dbReference>
<dbReference type="InterPro" id="IPR011877">
    <property type="entry name" value="Ribokinase"/>
</dbReference>
<dbReference type="Proteomes" id="UP001501175">
    <property type="component" value="Unassembled WGS sequence"/>
</dbReference>
<gene>
    <name evidence="12 14" type="primary">rbsK</name>
    <name evidence="14" type="ORF">GCM10023189_49800</name>
</gene>
<keyword evidence="12" id="KW-0963">Cytoplasm</keyword>
<evidence type="ECO:0000313" key="14">
    <source>
        <dbReference type="EMBL" id="GAA4466942.1"/>
    </source>
</evidence>
<comment type="activity regulation">
    <text evidence="12">Activated by a monovalent cation that binds near, but not in, the active site. The most likely occupant of the site in vivo is potassium. Ion binding induces a conformational change that may alter substrate affinity.</text>
</comment>
<dbReference type="Pfam" id="PF00294">
    <property type="entry name" value="PfkB"/>
    <property type="match status" value="1"/>
</dbReference>
<evidence type="ECO:0000256" key="8">
    <source>
        <dbReference type="ARBA" id="ARBA00022840"/>
    </source>
</evidence>
<keyword evidence="8 12" id="KW-0067">ATP-binding</keyword>
<name>A0ABP8NGH3_9BACT</name>
<protein>
    <recommendedName>
        <fullName evidence="3 12">Ribokinase</fullName>
        <shortName evidence="12">RK</shortName>
        <ecNumber evidence="2 12">2.7.1.15</ecNumber>
    </recommendedName>
</protein>
<dbReference type="InterPro" id="IPR002173">
    <property type="entry name" value="Carboh/pur_kinase_PfkB_CS"/>
</dbReference>
<dbReference type="InterPro" id="IPR029056">
    <property type="entry name" value="Ribokinase-like"/>
</dbReference>
<keyword evidence="11 12" id="KW-0119">Carbohydrate metabolism</keyword>
<dbReference type="NCBIfam" id="TIGR02152">
    <property type="entry name" value="D_ribokin_bact"/>
    <property type="match status" value="1"/>
</dbReference>
<dbReference type="PRINTS" id="PR00990">
    <property type="entry name" value="RIBOKINASE"/>
</dbReference>
<feature type="binding site" evidence="12">
    <location>
        <begin position="226"/>
        <end position="231"/>
    </location>
    <ligand>
        <name>ATP</name>
        <dbReference type="ChEBI" id="CHEBI:30616"/>
    </ligand>
</feature>
<evidence type="ECO:0000256" key="6">
    <source>
        <dbReference type="ARBA" id="ARBA00022741"/>
    </source>
</evidence>
<accession>A0ABP8NGH3</accession>
<keyword evidence="4 12" id="KW-0808">Transferase</keyword>
<evidence type="ECO:0000313" key="15">
    <source>
        <dbReference type="Proteomes" id="UP001501175"/>
    </source>
</evidence>
<reference evidence="15" key="1">
    <citation type="journal article" date="2019" name="Int. J. Syst. Evol. Microbiol.">
        <title>The Global Catalogue of Microorganisms (GCM) 10K type strain sequencing project: providing services to taxonomists for standard genome sequencing and annotation.</title>
        <authorList>
            <consortium name="The Broad Institute Genomics Platform"/>
            <consortium name="The Broad Institute Genome Sequencing Center for Infectious Disease"/>
            <person name="Wu L."/>
            <person name="Ma J."/>
        </authorList>
    </citation>
    <scope>NUCLEOTIDE SEQUENCE [LARGE SCALE GENOMIC DNA]</scope>
    <source>
        <strain evidence="15">JCM 17927</strain>
    </source>
</reference>
<feature type="binding site" evidence="12">
    <location>
        <position position="297"/>
    </location>
    <ligand>
        <name>K(+)</name>
        <dbReference type="ChEBI" id="CHEBI:29103"/>
    </ligand>
</feature>